<evidence type="ECO:0000313" key="1">
    <source>
        <dbReference type="EMBL" id="STZ07649.1"/>
    </source>
</evidence>
<proteinExistence type="predicted"/>
<dbReference type="AlphaFoldDB" id="A0A378QYJ8"/>
<reference evidence="1 2" key="1">
    <citation type="submission" date="2018-06" db="EMBL/GenBank/DDBJ databases">
        <authorList>
            <consortium name="Pathogen Informatics"/>
            <person name="Doyle S."/>
        </authorList>
    </citation>
    <scope>NUCLEOTIDE SEQUENCE [LARGE SCALE GENOMIC DNA]</scope>
    <source>
        <strain evidence="1 2">NCTC12877</strain>
    </source>
</reference>
<protein>
    <submittedName>
        <fullName evidence="1">Uncharacterized protein</fullName>
    </submittedName>
</protein>
<dbReference type="Proteomes" id="UP000254065">
    <property type="component" value="Unassembled WGS sequence"/>
</dbReference>
<dbReference type="EMBL" id="UGQB01000004">
    <property type="protein sequence ID" value="STZ07649.1"/>
    <property type="molecule type" value="Genomic_DNA"/>
</dbReference>
<accession>A0A378QYJ8</accession>
<organism evidence="1 2">
    <name type="scientific">Moraxella caprae</name>
    <dbReference type="NCBI Taxonomy" id="90240"/>
    <lineage>
        <taxon>Bacteria</taxon>
        <taxon>Pseudomonadati</taxon>
        <taxon>Pseudomonadota</taxon>
        <taxon>Gammaproteobacteria</taxon>
        <taxon>Moraxellales</taxon>
        <taxon>Moraxellaceae</taxon>
        <taxon>Moraxella</taxon>
    </lineage>
</organism>
<evidence type="ECO:0000313" key="2">
    <source>
        <dbReference type="Proteomes" id="UP000254065"/>
    </source>
</evidence>
<dbReference type="STRING" id="1122244.GCA_000426885_02423"/>
<name>A0A378QYJ8_9GAMM</name>
<gene>
    <name evidence="1" type="ORF">NCTC12877_00626</name>
</gene>
<sequence length="156" mass="17229">MLFATAGTLWQVHGMPPKAIIYDTANQVQSVGTPHLIRSDFYLNKNDLSEEVYCACTEGGFYCPNHKDLGETIATLKEWTGLNLAGGKSDSEADVIFLPDVVVTKNMVDRQRQNYANQQHSCATTKNIAPAIPTKPTAPNLTDMNMDNITPIYVEH</sequence>
<keyword evidence="2" id="KW-1185">Reference proteome</keyword>